<evidence type="ECO:0000256" key="1">
    <source>
        <dbReference type="SAM" id="MobiDB-lite"/>
    </source>
</evidence>
<evidence type="ECO:0000313" key="3">
    <source>
        <dbReference type="Proteomes" id="UP001161017"/>
    </source>
</evidence>
<feature type="region of interest" description="Disordered" evidence="1">
    <location>
        <begin position="103"/>
        <end position="344"/>
    </location>
</feature>
<dbReference type="AlphaFoldDB" id="A0AA43QNB3"/>
<dbReference type="Proteomes" id="UP001161017">
    <property type="component" value="Unassembled WGS sequence"/>
</dbReference>
<feature type="compositionally biased region" description="Low complexity" evidence="1">
    <location>
        <begin position="279"/>
        <end position="291"/>
    </location>
</feature>
<accession>A0AA43QNB3</accession>
<evidence type="ECO:0000313" key="2">
    <source>
        <dbReference type="EMBL" id="MDI1489621.1"/>
    </source>
</evidence>
<dbReference type="PANTHER" id="PTHR24637:SF377">
    <property type="entry name" value="COLLAGEN TYPE IX ALPHA 1 CHAIN"/>
    <property type="match status" value="1"/>
</dbReference>
<reference evidence="2" key="1">
    <citation type="journal article" date="2023" name="Genome Biol. Evol.">
        <title>First Whole Genome Sequence and Flow Cytometry Genome Size Data for the Lichen-Forming Fungus Ramalina farinacea (Ascomycota).</title>
        <authorList>
            <person name="Llewellyn T."/>
            <person name="Mian S."/>
            <person name="Hill R."/>
            <person name="Leitch I.J."/>
            <person name="Gaya E."/>
        </authorList>
    </citation>
    <scope>NUCLEOTIDE SEQUENCE</scope>
    <source>
        <strain evidence="2">LIQ254RAFAR</strain>
    </source>
</reference>
<gene>
    <name evidence="2" type="ORF">OHK93_000818</name>
</gene>
<feature type="compositionally biased region" description="Basic and acidic residues" evidence="1">
    <location>
        <begin position="205"/>
        <end position="217"/>
    </location>
</feature>
<feature type="compositionally biased region" description="Basic and acidic residues" evidence="1">
    <location>
        <begin position="1"/>
        <end position="14"/>
    </location>
</feature>
<protein>
    <submittedName>
        <fullName evidence="2">Uncharacterized protein</fullName>
    </submittedName>
</protein>
<feature type="region of interest" description="Disordered" evidence="1">
    <location>
        <begin position="1"/>
        <end position="28"/>
    </location>
</feature>
<dbReference type="PANTHER" id="PTHR24637">
    <property type="entry name" value="COLLAGEN"/>
    <property type="match status" value="1"/>
</dbReference>
<comment type="caution">
    <text evidence="2">The sequence shown here is derived from an EMBL/GenBank/DDBJ whole genome shotgun (WGS) entry which is preliminary data.</text>
</comment>
<feature type="compositionally biased region" description="Basic residues" evidence="1">
    <location>
        <begin position="119"/>
        <end position="131"/>
    </location>
</feature>
<feature type="compositionally biased region" description="Polar residues" evidence="1">
    <location>
        <begin position="297"/>
        <end position="315"/>
    </location>
</feature>
<organism evidence="2 3">
    <name type="scientific">Ramalina farinacea</name>
    <dbReference type="NCBI Taxonomy" id="258253"/>
    <lineage>
        <taxon>Eukaryota</taxon>
        <taxon>Fungi</taxon>
        <taxon>Dikarya</taxon>
        <taxon>Ascomycota</taxon>
        <taxon>Pezizomycotina</taxon>
        <taxon>Lecanoromycetes</taxon>
        <taxon>OSLEUM clade</taxon>
        <taxon>Lecanoromycetidae</taxon>
        <taxon>Lecanorales</taxon>
        <taxon>Lecanorineae</taxon>
        <taxon>Ramalinaceae</taxon>
        <taxon>Ramalina</taxon>
    </lineage>
</organism>
<dbReference type="EMBL" id="JAPUFD010000010">
    <property type="protein sequence ID" value="MDI1489621.1"/>
    <property type="molecule type" value="Genomic_DNA"/>
</dbReference>
<feature type="compositionally biased region" description="Polar residues" evidence="1">
    <location>
        <begin position="182"/>
        <end position="194"/>
    </location>
</feature>
<keyword evidence="3" id="KW-1185">Reference proteome</keyword>
<feature type="compositionally biased region" description="Polar residues" evidence="1">
    <location>
        <begin position="232"/>
        <end position="263"/>
    </location>
</feature>
<proteinExistence type="predicted"/>
<sequence>MLQSSEKKASERHLQGVHGMLDTPPLPLPLPIVSSDLLNKFVPRFTINQLPTSELSYQPTIPPEAIPDGLVARFPVAKNTGEQPLEPAQHAHQLSEDELAPKMVKKAQHDQKRASQATRPKKAKRVSKRIRAATQATCADPSRAKTVTLRRGRSEKNSNQLVPSSAPPVVPLKRSRTYLDDASTTDGSSPHSSPTLPPEPAHVQESGDRPEDTRRPLQDVAVNSLRHKDHNSVNGQREPNGQLQTNGQPGPNEQPGSNGQLDPNRQPGPNGHPEPNGNPGPNGQPEVNGQPEANGQRKANGQPEANGQPQANGQDGQPGLKGQPGPNGQPEANAEDRAQAAHSLNDIHLSLDAFLSKNHHLLAPDHPPDPFSTFKEQMADFGALPKEERTKFVNKLITEALVDPNFEKLCQEVEGSWKRFAFEK</sequence>
<name>A0AA43QNB3_9LECA</name>